<reference evidence="2 3" key="1">
    <citation type="submission" date="2020-09" db="EMBL/GenBank/DDBJ databases">
        <title>A novel species.</title>
        <authorList>
            <person name="Gao J."/>
        </authorList>
    </citation>
    <scope>NUCLEOTIDE SEQUENCE [LARGE SCALE GENOMIC DNA]</scope>
    <source>
        <strain evidence="2 3">CRXT-Y-14</strain>
        <plasmid evidence="2 3">unnamed1</plasmid>
    </source>
</reference>
<gene>
    <name evidence="2" type="ORF">IAG42_36390</name>
</gene>
<dbReference type="InterPro" id="IPR009081">
    <property type="entry name" value="PP-bd_ACP"/>
</dbReference>
<sequence>MENGGKHDVPAAADPLTRQLLRQMVAGAMQLDPSELPDDQGDLVDHGLDSINTMRLISAWHRRGIEVGFPELMARPTLGHWWDLISRSDPAQHLEAAPTAP</sequence>
<evidence type="ECO:0000259" key="1">
    <source>
        <dbReference type="PROSITE" id="PS50075"/>
    </source>
</evidence>
<dbReference type="SUPFAM" id="SSF47336">
    <property type="entry name" value="ACP-like"/>
    <property type="match status" value="1"/>
</dbReference>
<dbReference type="EMBL" id="CP061282">
    <property type="protein sequence ID" value="QNS09235.1"/>
    <property type="molecule type" value="Genomic_DNA"/>
</dbReference>
<feature type="domain" description="Carrier" evidence="1">
    <location>
        <begin position="15"/>
        <end position="89"/>
    </location>
</feature>
<evidence type="ECO:0000313" key="3">
    <source>
        <dbReference type="Proteomes" id="UP000516428"/>
    </source>
</evidence>
<dbReference type="RefSeq" id="WP_188341890.1">
    <property type="nucleotide sequence ID" value="NZ_CP061282.1"/>
</dbReference>
<dbReference type="InterPro" id="IPR036736">
    <property type="entry name" value="ACP-like_sf"/>
</dbReference>
<dbReference type="KEGG" id="sxn:IAG42_36390"/>
<dbReference type="Gene3D" id="1.10.1200.10">
    <property type="entry name" value="ACP-like"/>
    <property type="match status" value="1"/>
</dbReference>
<protein>
    <submittedName>
        <fullName evidence="2">Isochorismatase</fullName>
    </submittedName>
</protein>
<evidence type="ECO:0000313" key="2">
    <source>
        <dbReference type="EMBL" id="QNS09235.1"/>
    </source>
</evidence>
<dbReference type="Pfam" id="PF00550">
    <property type="entry name" value="PP-binding"/>
    <property type="match status" value="1"/>
</dbReference>
<dbReference type="Proteomes" id="UP000516428">
    <property type="component" value="Plasmid unnamed1"/>
</dbReference>
<geneLocation type="plasmid" evidence="2 3">
    <name>unnamed1</name>
</geneLocation>
<dbReference type="PROSITE" id="PS50075">
    <property type="entry name" value="CARRIER"/>
    <property type="match status" value="1"/>
</dbReference>
<keyword evidence="2" id="KW-0614">Plasmid</keyword>
<keyword evidence="3" id="KW-1185">Reference proteome</keyword>
<name>A0A7H1BKI0_9ACTN</name>
<organism evidence="2 3">
    <name type="scientific">Streptomyces xanthii</name>
    <dbReference type="NCBI Taxonomy" id="2768069"/>
    <lineage>
        <taxon>Bacteria</taxon>
        <taxon>Bacillati</taxon>
        <taxon>Actinomycetota</taxon>
        <taxon>Actinomycetes</taxon>
        <taxon>Kitasatosporales</taxon>
        <taxon>Streptomycetaceae</taxon>
        <taxon>Streptomyces</taxon>
    </lineage>
</organism>
<proteinExistence type="predicted"/>
<accession>A0A7H1BKI0</accession>
<dbReference type="AlphaFoldDB" id="A0A7H1BKI0"/>